<dbReference type="EMBL" id="AP018823">
    <property type="protein sequence ID" value="BBF85128.1"/>
    <property type="molecule type" value="Genomic_DNA"/>
</dbReference>
<dbReference type="RefSeq" id="WP_089084183.1">
    <property type="nucleotide sequence ID" value="NZ_AP018823.1"/>
</dbReference>
<keyword evidence="1" id="KW-0456">Lyase</keyword>
<dbReference type="GO" id="GO:0005737">
    <property type="term" value="C:cytoplasm"/>
    <property type="evidence" value="ECO:0007669"/>
    <property type="project" value="TreeGrafter"/>
</dbReference>
<dbReference type="Gene3D" id="3.30.1780.10">
    <property type="entry name" value="ornithine cyclodeaminase, domain 1"/>
    <property type="match status" value="1"/>
</dbReference>
<dbReference type="SUPFAM" id="SSF51735">
    <property type="entry name" value="NAD(P)-binding Rossmann-fold domains"/>
    <property type="match status" value="1"/>
</dbReference>
<dbReference type="InterPro" id="IPR023401">
    <property type="entry name" value="ODC_N"/>
</dbReference>
<dbReference type="InterPro" id="IPR036291">
    <property type="entry name" value="NAD(P)-bd_dom_sf"/>
</dbReference>
<dbReference type="STRING" id="332411.VI06_14565"/>
<dbReference type="OrthoDB" id="5293744at2"/>
<evidence type="ECO:0000313" key="1">
    <source>
        <dbReference type="EMBL" id="BBF85128.1"/>
    </source>
</evidence>
<dbReference type="Proteomes" id="UP000198290">
    <property type="component" value="Chromosome"/>
</dbReference>
<accession>A0A3G9GB74</accession>
<organism evidence="1 2">
    <name type="scientific">Aquitalea magnusonii</name>
    <dbReference type="NCBI Taxonomy" id="332411"/>
    <lineage>
        <taxon>Bacteria</taxon>
        <taxon>Pseudomonadati</taxon>
        <taxon>Pseudomonadota</taxon>
        <taxon>Betaproteobacteria</taxon>
        <taxon>Neisseriales</taxon>
        <taxon>Chromobacteriaceae</taxon>
        <taxon>Aquitalea</taxon>
    </lineage>
</organism>
<dbReference type="PIRSF" id="PIRSF001439">
    <property type="entry name" value="CryM"/>
    <property type="match status" value="1"/>
</dbReference>
<dbReference type="Pfam" id="PF02423">
    <property type="entry name" value="OCD_Mu_crystall"/>
    <property type="match status" value="1"/>
</dbReference>
<name>A0A3G9GB74_9NEIS</name>
<dbReference type="InterPro" id="IPR053444">
    <property type="entry name" value="Pyr2C_reductase-like"/>
</dbReference>
<proteinExistence type="predicted"/>
<dbReference type="GO" id="GO:0008473">
    <property type="term" value="F:ornithine cyclodeaminase activity"/>
    <property type="evidence" value="ECO:0007669"/>
    <property type="project" value="UniProtKB-EC"/>
</dbReference>
<protein>
    <submittedName>
        <fullName evidence="1">Ornithine cyclodeaminase</fullName>
        <ecNumber evidence="1">4.3.1.12</ecNumber>
    </submittedName>
</protein>
<evidence type="ECO:0000313" key="2">
    <source>
        <dbReference type="Proteomes" id="UP000198290"/>
    </source>
</evidence>
<sequence length="312" mass="32357">MIQPTALPPLSAQQTAAMLPFDKLCQALASAATAYQAGQIVSPERQVLPLAGSGVLLSMPASAHDIGIHKLVNVCPDNAARRLPTINGIVSVYDALTGLPLLLLDGPTVTARRTAAVSMLAISLLHHGSPAHVSLIGSGQQASAHLAALAALYPGIRVDVHSRQPDAARDFCTQHARLPLQLQPASGSIAAASTVVITLTTSKVPVYQQAARTDRLLIGVGAFRPDMAELGPLPIAGSQLFCDDPAGARHEAGDLIQAGVDWNSVASLADARAGRREPNRPVVFKSVGTAAWDLAAARCALQCRQASTQAPS</sequence>
<dbReference type="PANTHER" id="PTHR13812:SF19">
    <property type="entry name" value="KETIMINE REDUCTASE MU-CRYSTALLIN"/>
    <property type="match status" value="1"/>
</dbReference>
<dbReference type="NCBIfam" id="NF045512">
    <property type="entry name" value="PyrPipCarbRedLhpI"/>
    <property type="match status" value="1"/>
</dbReference>
<dbReference type="EC" id="4.3.1.12" evidence="1"/>
<keyword evidence="2" id="KW-1185">Reference proteome</keyword>
<dbReference type="KEGG" id="amah:DLM_1509"/>
<dbReference type="PANTHER" id="PTHR13812">
    <property type="entry name" value="KETIMINE REDUCTASE MU-CRYSTALLIN"/>
    <property type="match status" value="1"/>
</dbReference>
<dbReference type="AlphaFoldDB" id="A0A3G9GB74"/>
<dbReference type="NCBIfam" id="NF005603">
    <property type="entry name" value="PRK07340.1"/>
    <property type="match status" value="1"/>
</dbReference>
<reference evidence="1 2" key="2">
    <citation type="journal article" date="2017" name="Genome Announc.">
        <title>Draft genome sequence of Aquitalea magnusonii strain H3, a plant growth-promoting bacterium of duckweed Lemna minor.</title>
        <authorList>
            <person name="Ishizawa H."/>
            <person name="Kuroda M."/>
            <person name="Ike M."/>
        </authorList>
    </citation>
    <scope>NUCLEOTIDE SEQUENCE [LARGE SCALE GENOMIC DNA]</scope>
    <source>
        <strain evidence="1 2">H3</strain>
    </source>
</reference>
<gene>
    <name evidence="1" type="ORF">DLM_1509</name>
</gene>
<dbReference type="InterPro" id="IPR003462">
    <property type="entry name" value="ODC_Mu_crystall"/>
</dbReference>
<reference evidence="2" key="3">
    <citation type="journal article" date="2017" name="Plant Physiol. Biochem.">
        <title>Differential oxidative and antioxidative response of duckweed Lemna minor toward plant growth promoting/inhibiting bacteria.</title>
        <authorList>
            <person name="Ishizawa H."/>
            <person name="Kuroda M."/>
            <person name="Morikawa M."/>
            <person name="Ike M."/>
        </authorList>
    </citation>
    <scope>NUCLEOTIDE SEQUENCE [LARGE SCALE GENOMIC DNA]</scope>
    <source>
        <strain evidence="2">H3</strain>
    </source>
</reference>
<reference evidence="2" key="1">
    <citation type="journal article" date="2017" name="Biotechnol. Biofuels">
        <title>Evaluation of environmental bacterial communities as a factor affecting the growth of duckweed Lemna minor.</title>
        <authorList>
            <person name="Ishizawa H."/>
            <person name="Kuroda M."/>
            <person name="Morikawa M."/>
            <person name="Ike M."/>
        </authorList>
    </citation>
    <scope>NUCLEOTIDE SEQUENCE [LARGE SCALE GENOMIC DNA]</scope>
    <source>
        <strain evidence="2">H3</strain>
    </source>
</reference>
<dbReference type="Gene3D" id="3.40.50.720">
    <property type="entry name" value="NAD(P)-binding Rossmann-like Domain"/>
    <property type="match status" value="1"/>
</dbReference>